<protein>
    <submittedName>
        <fullName evidence="2">Group II intron reverse transcriptase/maturase</fullName>
        <ecNumber evidence="2">2.7.7.49</ecNumber>
    </submittedName>
</protein>
<dbReference type="InterPro" id="IPR043502">
    <property type="entry name" value="DNA/RNA_pol_sf"/>
</dbReference>
<dbReference type="EC" id="2.7.7.49" evidence="2"/>
<dbReference type="InterPro" id="IPR051083">
    <property type="entry name" value="GrpII_Intron_Splice-Mob/Def"/>
</dbReference>
<proteinExistence type="predicted"/>
<reference evidence="2" key="1">
    <citation type="submission" date="2021-04" db="EMBL/GenBank/DDBJ databases">
        <title>Genomic analysis of electroactive and textile dye degrading Bacillus circulans strain: DC10 isolated from constructed wetland-microbial fuel cells treating textile dye wastewaters.</title>
        <authorList>
            <person name="Patel D.U."/>
            <person name="Desai C.R."/>
        </authorList>
    </citation>
    <scope>NUCLEOTIDE SEQUENCE</scope>
    <source>
        <strain evidence="2">DC10</strain>
    </source>
</reference>
<comment type="caution">
    <text evidence="2">The sequence shown here is derived from an EMBL/GenBank/DDBJ whole genome shotgun (WGS) entry which is preliminary data.</text>
</comment>
<dbReference type="CDD" id="cd01651">
    <property type="entry name" value="RT_G2_intron"/>
    <property type="match status" value="1"/>
</dbReference>
<dbReference type="PROSITE" id="PS50878">
    <property type="entry name" value="RT_POL"/>
    <property type="match status" value="1"/>
</dbReference>
<dbReference type="InterPro" id="IPR000477">
    <property type="entry name" value="RT_dom"/>
</dbReference>
<gene>
    <name evidence="2" type="primary">ltrA</name>
    <name evidence="2" type="ORF">KD144_07740</name>
</gene>
<dbReference type="RefSeq" id="WP_152116071.1">
    <property type="nucleotide sequence ID" value="NZ_JAGTPX020000007.1"/>
</dbReference>
<dbReference type="InterPro" id="IPR030931">
    <property type="entry name" value="Group_II_RT_mat"/>
</dbReference>
<name>A0A941JQF8_NIACI</name>
<dbReference type="EMBL" id="JAGTPX010000006">
    <property type="protein sequence ID" value="MBR8669432.1"/>
    <property type="molecule type" value="Genomic_DNA"/>
</dbReference>
<evidence type="ECO:0000313" key="2">
    <source>
        <dbReference type="EMBL" id="MBR8669432.1"/>
    </source>
</evidence>
<dbReference type="PANTHER" id="PTHR34047">
    <property type="entry name" value="NUCLEAR INTRON MATURASE 1, MITOCHONDRIAL-RELATED"/>
    <property type="match status" value="1"/>
</dbReference>
<sequence length="414" mass="48946">MKEGKSFRISQNEILNAYKAVKANKGAGGVDGIEIDEFDKDWKNNLYKLWNRMSSGSYFPKPVRGVEIPKKNGKMRLLGIPTIEDRVAQMVLRNRIEPLVEPIFYEDSYGYRPRKSALDAVGQARKRCFRMKWVVEFDIVGLFDNIEHERLMRLIAYHVKDNWIILYIKRCLNTSIQMPNGEIFERKSGTPQGGVISPVLANLFMHYMFDDWMVRNFPNCPWERYADDGLIHCVSRKQAEYVLDRLIEQMGYAGLEIHPEKSKIVFCQRDNRQLESDNHSFIFLGYCFRQRMVKSQKGIYFMGFTPAVSKEAGKNFREKIRNVIKEMNTTDIVLLSQKLNPIIRGWMNYFMKYTPSEAFRQGINYVNLTLTRWLVRTRKKVRRSYIKSQHLLYRIAMSNPERFYHWKVGYMPVR</sequence>
<organism evidence="2">
    <name type="scientific">Niallia circulans</name>
    <name type="common">Bacillus circulans</name>
    <dbReference type="NCBI Taxonomy" id="1397"/>
    <lineage>
        <taxon>Bacteria</taxon>
        <taxon>Bacillati</taxon>
        <taxon>Bacillota</taxon>
        <taxon>Bacilli</taxon>
        <taxon>Bacillales</taxon>
        <taxon>Bacillaceae</taxon>
        <taxon>Niallia</taxon>
    </lineage>
</organism>
<dbReference type="GO" id="GO:0003964">
    <property type="term" value="F:RNA-directed DNA polymerase activity"/>
    <property type="evidence" value="ECO:0007669"/>
    <property type="project" value="UniProtKB-KW"/>
</dbReference>
<keyword evidence="2" id="KW-0548">Nucleotidyltransferase</keyword>
<dbReference type="PANTHER" id="PTHR34047:SF3">
    <property type="entry name" value="BLR2052 PROTEIN"/>
    <property type="match status" value="1"/>
</dbReference>
<dbReference type="InterPro" id="IPR013597">
    <property type="entry name" value="Mat_intron_G2"/>
</dbReference>
<feature type="domain" description="Reverse transcriptase" evidence="1">
    <location>
        <begin position="49"/>
        <end position="288"/>
    </location>
</feature>
<accession>A0A941JQF8</accession>
<dbReference type="Pfam" id="PF08388">
    <property type="entry name" value="GIIM"/>
    <property type="match status" value="1"/>
</dbReference>
<dbReference type="Pfam" id="PF00078">
    <property type="entry name" value="RVT_1"/>
    <property type="match status" value="1"/>
</dbReference>
<dbReference type="NCBIfam" id="TIGR04416">
    <property type="entry name" value="group_II_RT_mat"/>
    <property type="match status" value="1"/>
</dbReference>
<keyword evidence="2" id="KW-0695">RNA-directed DNA polymerase</keyword>
<keyword evidence="2" id="KW-0808">Transferase</keyword>
<evidence type="ECO:0000259" key="1">
    <source>
        <dbReference type="PROSITE" id="PS50878"/>
    </source>
</evidence>
<dbReference type="SUPFAM" id="SSF56672">
    <property type="entry name" value="DNA/RNA polymerases"/>
    <property type="match status" value="1"/>
</dbReference>
<dbReference type="AlphaFoldDB" id="A0A941JQF8"/>